<keyword evidence="8" id="KW-1185">Reference proteome</keyword>
<keyword evidence="4 5" id="KW-0472">Membrane</keyword>
<comment type="subcellular location">
    <subcellularLocation>
        <location evidence="1">Membrane</location>
        <topology evidence="1">Multi-pass membrane protein</topology>
    </subcellularLocation>
</comment>
<evidence type="ECO:0000256" key="3">
    <source>
        <dbReference type="ARBA" id="ARBA00022989"/>
    </source>
</evidence>
<proteinExistence type="predicted"/>
<dbReference type="InterPro" id="IPR049453">
    <property type="entry name" value="Memb_transporter_dom"/>
</dbReference>
<evidence type="ECO:0000313" key="7">
    <source>
        <dbReference type="EMBL" id="GAA4703918.1"/>
    </source>
</evidence>
<evidence type="ECO:0000259" key="6">
    <source>
        <dbReference type="Pfam" id="PF13515"/>
    </source>
</evidence>
<name>A0ABP8XDY2_9MICO</name>
<organism evidence="7 8">
    <name type="scientific">Promicromonospora umidemergens</name>
    <dbReference type="NCBI Taxonomy" id="629679"/>
    <lineage>
        <taxon>Bacteria</taxon>
        <taxon>Bacillati</taxon>
        <taxon>Actinomycetota</taxon>
        <taxon>Actinomycetes</taxon>
        <taxon>Micrococcales</taxon>
        <taxon>Promicromonosporaceae</taxon>
        <taxon>Promicromonospora</taxon>
    </lineage>
</organism>
<evidence type="ECO:0000256" key="2">
    <source>
        <dbReference type="ARBA" id="ARBA00022692"/>
    </source>
</evidence>
<comment type="caution">
    <text evidence="7">The sequence shown here is derived from an EMBL/GenBank/DDBJ whole genome shotgun (WGS) entry which is preliminary data.</text>
</comment>
<feature type="transmembrane region" description="Helical" evidence="5">
    <location>
        <begin position="95"/>
        <end position="116"/>
    </location>
</feature>
<keyword evidence="3 5" id="KW-1133">Transmembrane helix</keyword>
<dbReference type="Pfam" id="PF13515">
    <property type="entry name" value="FUSC_2"/>
    <property type="match status" value="1"/>
</dbReference>
<gene>
    <name evidence="7" type="ORF">GCM10023198_26830</name>
</gene>
<sequence>MRSDAWPLVQRTAAATIAWLLALLIGDHPDPFFAPIAAVVALNANFGERGLNALRLLSGVIVGILAGEIALLLMGGGSGSLAVATFAAMTVARGLGGAPLVVAQAASAAILTIVAADGQVGPDRMVDAVIGAGVALVFSQLLFTPEPVRLLRRAESAALSGMAEGLRLTARALDDPDDRAGEQAMRRLRDLPEQLLVLNTARGVSGRIARHSLVGRARIAPVVHEQESADHLGLLGVSCLMLARTALATGQGDSGTLSSAVNQVAELLTELASSPGEATARQAVVDRVPALLQDFSTSEDVPDSSPVALEVAFRVVVADLMVFAGVDAEESIRTVSEGATRLRMPPPAPTAKLPWLSKVLAGLLPWNWRVKRKRRT</sequence>
<protein>
    <recommendedName>
        <fullName evidence="6">Integral membrane bound transporter domain-containing protein</fullName>
    </recommendedName>
</protein>
<feature type="domain" description="Integral membrane bound transporter" evidence="6">
    <location>
        <begin position="17"/>
        <end position="138"/>
    </location>
</feature>
<accession>A0ABP8XDY2</accession>
<evidence type="ECO:0000313" key="8">
    <source>
        <dbReference type="Proteomes" id="UP001500843"/>
    </source>
</evidence>
<evidence type="ECO:0000256" key="5">
    <source>
        <dbReference type="SAM" id="Phobius"/>
    </source>
</evidence>
<keyword evidence="2 5" id="KW-0812">Transmembrane</keyword>
<feature type="transmembrane region" description="Helical" evidence="5">
    <location>
        <begin position="53"/>
        <end position="74"/>
    </location>
</feature>
<reference evidence="8" key="1">
    <citation type="journal article" date="2019" name="Int. J. Syst. Evol. Microbiol.">
        <title>The Global Catalogue of Microorganisms (GCM) 10K type strain sequencing project: providing services to taxonomists for standard genome sequencing and annotation.</title>
        <authorList>
            <consortium name="The Broad Institute Genomics Platform"/>
            <consortium name="The Broad Institute Genome Sequencing Center for Infectious Disease"/>
            <person name="Wu L."/>
            <person name="Ma J."/>
        </authorList>
    </citation>
    <scope>NUCLEOTIDE SEQUENCE [LARGE SCALE GENOMIC DNA]</scope>
    <source>
        <strain evidence="8">JCM 17975</strain>
    </source>
</reference>
<evidence type="ECO:0000256" key="4">
    <source>
        <dbReference type="ARBA" id="ARBA00023136"/>
    </source>
</evidence>
<feature type="transmembrane region" description="Helical" evidence="5">
    <location>
        <begin position="128"/>
        <end position="144"/>
    </location>
</feature>
<evidence type="ECO:0000256" key="1">
    <source>
        <dbReference type="ARBA" id="ARBA00004141"/>
    </source>
</evidence>
<dbReference type="Proteomes" id="UP001500843">
    <property type="component" value="Unassembled WGS sequence"/>
</dbReference>
<dbReference type="EMBL" id="BAABHM010000011">
    <property type="protein sequence ID" value="GAA4703918.1"/>
    <property type="molecule type" value="Genomic_DNA"/>
</dbReference>
<dbReference type="RefSeq" id="WP_253867797.1">
    <property type="nucleotide sequence ID" value="NZ_BAABHM010000011.1"/>
</dbReference>